<evidence type="ECO:0000313" key="3">
    <source>
        <dbReference type="Proteomes" id="UP001238179"/>
    </source>
</evidence>
<dbReference type="Gene3D" id="2.160.20.10">
    <property type="entry name" value="Single-stranded right-handed beta-helix, Pectin lyase-like"/>
    <property type="match status" value="1"/>
</dbReference>
<reference evidence="3" key="1">
    <citation type="journal article" date="2023" name="Int. J. Syst. Evol. Microbiol.">
        <title>Mesoterricola silvestris gen. nov., sp. nov., Mesoterricola sediminis sp. nov., Geothrix oryzae sp. nov., Geothrix edaphica sp. nov., Geothrix rubra sp. nov., and Geothrix limicola sp. nov., six novel members of Acidobacteriota isolated from soils.</title>
        <authorList>
            <person name="Itoh H."/>
            <person name="Sugisawa Y."/>
            <person name="Mise K."/>
            <person name="Xu Z."/>
            <person name="Kuniyasu M."/>
            <person name="Ushijima N."/>
            <person name="Kawano K."/>
            <person name="Kobayashi E."/>
            <person name="Shiratori Y."/>
            <person name="Masuda Y."/>
            <person name="Senoo K."/>
        </authorList>
    </citation>
    <scope>NUCLEOTIDE SEQUENCE [LARGE SCALE GENOMIC DNA]</scope>
    <source>
        <strain evidence="3">W79</strain>
    </source>
</reference>
<dbReference type="NCBIfam" id="TIGR03804">
    <property type="entry name" value="para_beta_helix"/>
    <property type="match status" value="1"/>
</dbReference>
<sequence>MSEKLLAGGLFNGRTAFRSSVMFSAALALALVAGGSSSLPLAAATTSTWLKVSPSDSLTITGGTSVTYGATVSGLSTYTVKWYVDGIQNGNSTVGTLVPTSNPCAAVYKSPTGAGQHTILAIATQDSSHYTAGSKGVTVLAGTPTATPITVAASPSSLSMTTGAAASVSATVSGSTNTAVTWTVDGVTGGNSTVGTLSGTGSTVTYTAPATAGSHTLKATSAANTASSATVAVTVSAPAVQVTTSPSSLCLLVSASGSVTASVSGSTNTAVTWTVDGVTGGNSTVGTLSGTGSTVTYTAPAAAGSHTLKATSAANPAYSASVAVTVAAPVAVSLSPAGTSSVSASGSFNFQAAVTGTTNTAVTWSVDGILGGNSTVGTLSGSGTSVTYAAPSASGNHTVTVTSAADPTKSASAVISVVAVSGTTTGITLTPSVPTAVGSGGQKAFAASIAGSTSDSVTWSVDGIAGGNSTVGTISSSGVYTCPSVSAKTVRTITATSVANPSVKASVRILTVVSNTTLNARTQYGATGNGTTDDTAAIMKALAATGNGICYVPAGTYLINPIATSSQFGLYLNPGNTLLLDPGAVLQCKTMTTSGGYSVVGMKESDIALVGGTIIGDRVARNLGTYINGTGSDVEIGNGVAIGNASGMTILGTTSKNNCNDGFYIYNNVSNVLLSDCVSDNNRRQGCSLVYCNGIVIQYSTFSNTNGNDPACGLDFEPNSGSTVTNVQVIGCNIFGNLGGGIAGGGSTKNGPTGNGTAFCTNCVITGCTITGNGGSNYMLGGIAWDESSNIVFSNNAISKNKGDGIWIDYYSMNFKITGNTVTSNQGDGIYVAYCTGTQVSGNTLSGNTGTAINNADGTATVGTNTIK</sequence>
<evidence type="ECO:0000313" key="2">
    <source>
        <dbReference type="EMBL" id="BDU71781.1"/>
    </source>
</evidence>
<protein>
    <recommendedName>
        <fullName evidence="1">Ig-like domain-containing protein</fullName>
    </recommendedName>
</protein>
<dbReference type="InterPro" id="IPR007110">
    <property type="entry name" value="Ig-like_dom"/>
</dbReference>
<dbReference type="SMART" id="SM00710">
    <property type="entry name" value="PbH1"/>
    <property type="match status" value="8"/>
</dbReference>
<dbReference type="KEGG" id="msil:METEAL_09550"/>
<evidence type="ECO:0000259" key="1">
    <source>
        <dbReference type="PROSITE" id="PS50835"/>
    </source>
</evidence>
<keyword evidence="3" id="KW-1185">Reference proteome</keyword>
<dbReference type="InterPro" id="IPR011050">
    <property type="entry name" value="Pectin_lyase_fold/virulence"/>
</dbReference>
<dbReference type="InterPro" id="IPR006626">
    <property type="entry name" value="PbH1"/>
</dbReference>
<feature type="domain" description="Ig-like" evidence="1">
    <location>
        <begin position="144"/>
        <end position="234"/>
    </location>
</feature>
<dbReference type="InterPro" id="IPR022441">
    <property type="entry name" value="Para_beta_helix_rpt-2"/>
</dbReference>
<dbReference type="InterPro" id="IPR039448">
    <property type="entry name" value="Beta_helix"/>
</dbReference>
<dbReference type="EMBL" id="AP027080">
    <property type="protein sequence ID" value="BDU71781.1"/>
    <property type="molecule type" value="Genomic_DNA"/>
</dbReference>
<dbReference type="SUPFAM" id="SSF51126">
    <property type="entry name" value="Pectin lyase-like"/>
    <property type="match status" value="2"/>
</dbReference>
<dbReference type="Pfam" id="PF13229">
    <property type="entry name" value="Beta_helix"/>
    <property type="match status" value="1"/>
</dbReference>
<accession>A0AA48K823</accession>
<proteinExistence type="predicted"/>
<dbReference type="RefSeq" id="WP_316414685.1">
    <property type="nucleotide sequence ID" value="NZ_AP027080.1"/>
</dbReference>
<gene>
    <name evidence="2" type="ORF">METEAL_09550</name>
</gene>
<dbReference type="PROSITE" id="PS50835">
    <property type="entry name" value="IG_LIKE"/>
    <property type="match status" value="1"/>
</dbReference>
<name>A0AA48K823_9BACT</name>
<dbReference type="Proteomes" id="UP001238179">
    <property type="component" value="Chromosome"/>
</dbReference>
<organism evidence="2 3">
    <name type="scientific">Mesoterricola silvestris</name>
    <dbReference type="NCBI Taxonomy" id="2927979"/>
    <lineage>
        <taxon>Bacteria</taxon>
        <taxon>Pseudomonadati</taxon>
        <taxon>Acidobacteriota</taxon>
        <taxon>Holophagae</taxon>
        <taxon>Holophagales</taxon>
        <taxon>Holophagaceae</taxon>
        <taxon>Mesoterricola</taxon>
    </lineage>
</organism>
<dbReference type="AlphaFoldDB" id="A0AA48K823"/>
<dbReference type="InterPro" id="IPR012334">
    <property type="entry name" value="Pectin_lyas_fold"/>
</dbReference>